<dbReference type="Gene3D" id="3.20.20.80">
    <property type="entry name" value="Glycosidases"/>
    <property type="match status" value="1"/>
</dbReference>
<accession>A0A9D2SBA4</accession>
<sequence length="615" mass="68626">MTKVWKFGMAIVLVCALALAGMAIRTQTSAGKNEVKNPDQFRAVWVSTVYRLDYPSKATTDPAVLKADADKILQTCADMGMTAVILQVRPSADALYPSSYYPWSADLTGRQGQAPADGFDPLAYWVEKAHEMGLELHAWINPFRVTKGGQSEYDSLTADHPAKVHPDWVVEYDGKYYFDPGLPEVREYIIQSAEELARNYDIDGIHLDDYFYPGAGFDDAGTYAKYGSEFADIGDWRRDNVNQLVEELGERLHAIDPDLSYGISPSGVWADKSSLPQGSNTTGGYESYYAAYADSRKWVQEGWIDYICPQVYWYIGHKSMDYETIVKWWADTVRGTDVSLYIGMADYQAGNTDPSSPWYGVEAIRQQLELNETIAQVDGEVHFRYQFLAQNGALQELYREFYASQPEAALNTADHMSYVQGSNGRFHPDGSLTRAEVVTMLTRLAVDPNGNLLYDFEEGTGGFSDVSPGDWYSSYVHFAQKYGIVQGYEDGTFRPTQPVRRAELVKMVCGFFAVTGGSHSFPDVPAGYWAAREIAFATAQGWISGGTDGTFQPGRSVTRAEAVKILNKAMGRQAGERDVASPFTDVSRDHWAYHEILEAAVTHDYKKNSQGETWL</sequence>
<dbReference type="InterPro" id="IPR017853">
    <property type="entry name" value="GH"/>
</dbReference>
<dbReference type="PANTHER" id="PTHR43405">
    <property type="entry name" value="GLYCOSYL HYDROLASE DIGH"/>
    <property type="match status" value="1"/>
</dbReference>
<dbReference type="PROSITE" id="PS51272">
    <property type="entry name" value="SLH"/>
    <property type="match status" value="2"/>
</dbReference>
<keyword evidence="1 3" id="KW-0732">Signal</keyword>
<feature type="signal peptide" evidence="3">
    <location>
        <begin position="1"/>
        <end position="30"/>
    </location>
</feature>
<evidence type="ECO:0000313" key="5">
    <source>
        <dbReference type="EMBL" id="HJB79955.1"/>
    </source>
</evidence>
<dbReference type="Proteomes" id="UP000823921">
    <property type="component" value="Unassembled WGS sequence"/>
</dbReference>
<protein>
    <submittedName>
        <fullName evidence="5">Family 10 glycosylhydrolase</fullName>
    </submittedName>
</protein>
<dbReference type="Pfam" id="PF02638">
    <property type="entry name" value="GHL10"/>
    <property type="match status" value="1"/>
</dbReference>
<comment type="caution">
    <text evidence="5">The sequence shown here is derived from an EMBL/GenBank/DDBJ whole genome shotgun (WGS) entry which is preliminary data.</text>
</comment>
<gene>
    <name evidence="5" type="ORF">H9712_03120</name>
</gene>
<reference evidence="5" key="1">
    <citation type="journal article" date="2021" name="PeerJ">
        <title>Extensive microbial diversity within the chicken gut microbiome revealed by metagenomics and culture.</title>
        <authorList>
            <person name="Gilroy R."/>
            <person name="Ravi A."/>
            <person name="Getino M."/>
            <person name="Pursley I."/>
            <person name="Horton D.L."/>
            <person name="Alikhan N.F."/>
            <person name="Baker D."/>
            <person name="Gharbi K."/>
            <person name="Hall N."/>
            <person name="Watson M."/>
            <person name="Adriaenssens E.M."/>
            <person name="Foster-Nyarko E."/>
            <person name="Jarju S."/>
            <person name="Secka A."/>
            <person name="Antonio M."/>
            <person name="Oren A."/>
            <person name="Chaudhuri R.R."/>
            <person name="La Ragione R."/>
            <person name="Hildebrand F."/>
            <person name="Pallen M.J."/>
        </authorList>
    </citation>
    <scope>NUCLEOTIDE SEQUENCE</scope>
    <source>
        <strain evidence="5">CHK192-8294</strain>
    </source>
</reference>
<dbReference type="Pfam" id="PF00395">
    <property type="entry name" value="SLH"/>
    <property type="match status" value="2"/>
</dbReference>
<organism evidence="5 6">
    <name type="scientific">Candidatus Flavonifractor intestinigallinarum</name>
    <dbReference type="NCBI Taxonomy" id="2838586"/>
    <lineage>
        <taxon>Bacteria</taxon>
        <taxon>Bacillati</taxon>
        <taxon>Bacillota</taxon>
        <taxon>Clostridia</taxon>
        <taxon>Eubacteriales</taxon>
        <taxon>Oscillospiraceae</taxon>
        <taxon>Flavonifractor</taxon>
    </lineage>
</organism>
<dbReference type="InterPro" id="IPR052177">
    <property type="entry name" value="Divisome_Glycosyl_Hydrolase"/>
</dbReference>
<proteinExistence type="predicted"/>
<evidence type="ECO:0000256" key="3">
    <source>
        <dbReference type="SAM" id="SignalP"/>
    </source>
</evidence>
<dbReference type="SUPFAM" id="SSF51445">
    <property type="entry name" value="(Trans)glycosidases"/>
    <property type="match status" value="1"/>
</dbReference>
<feature type="domain" description="SLH" evidence="4">
    <location>
        <begin position="517"/>
        <end position="580"/>
    </location>
</feature>
<keyword evidence="2" id="KW-0677">Repeat</keyword>
<feature type="domain" description="SLH" evidence="4">
    <location>
        <begin position="459"/>
        <end position="516"/>
    </location>
</feature>
<name>A0A9D2SBA4_9FIRM</name>
<dbReference type="InterPro" id="IPR003790">
    <property type="entry name" value="GHL10"/>
</dbReference>
<dbReference type="InterPro" id="IPR001119">
    <property type="entry name" value="SLH_dom"/>
</dbReference>
<evidence type="ECO:0000256" key="2">
    <source>
        <dbReference type="ARBA" id="ARBA00022737"/>
    </source>
</evidence>
<evidence type="ECO:0000259" key="4">
    <source>
        <dbReference type="PROSITE" id="PS51272"/>
    </source>
</evidence>
<reference evidence="5" key="2">
    <citation type="submission" date="2021-04" db="EMBL/GenBank/DDBJ databases">
        <authorList>
            <person name="Gilroy R."/>
        </authorList>
    </citation>
    <scope>NUCLEOTIDE SEQUENCE</scope>
    <source>
        <strain evidence="5">CHK192-8294</strain>
    </source>
</reference>
<evidence type="ECO:0000313" key="6">
    <source>
        <dbReference type="Proteomes" id="UP000823921"/>
    </source>
</evidence>
<dbReference type="EMBL" id="DWXO01000030">
    <property type="protein sequence ID" value="HJB79955.1"/>
    <property type="molecule type" value="Genomic_DNA"/>
</dbReference>
<feature type="chain" id="PRO_5039460771" evidence="3">
    <location>
        <begin position="31"/>
        <end position="615"/>
    </location>
</feature>
<dbReference type="PANTHER" id="PTHR43405:SF1">
    <property type="entry name" value="GLYCOSYL HYDROLASE DIGH"/>
    <property type="match status" value="1"/>
</dbReference>
<evidence type="ECO:0000256" key="1">
    <source>
        <dbReference type="ARBA" id="ARBA00022729"/>
    </source>
</evidence>
<dbReference type="AlphaFoldDB" id="A0A9D2SBA4"/>